<dbReference type="InterPro" id="IPR039426">
    <property type="entry name" value="TonB-dep_rcpt-like"/>
</dbReference>
<gene>
    <name evidence="4" type="ORF">ESZ48_07345</name>
</gene>
<dbReference type="GO" id="GO:0009279">
    <property type="term" value="C:cell outer membrane"/>
    <property type="evidence" value="ECO:0007669"/>
    <property type="project" value="UniProtKB-SubCell"/>
</dbReference>
<dbReference type="OrthoDB" id="1522859at2"/>
<keyword evidence="1" id="KW-1134">Transmembrane beta strand</keyword>
<keyword evidence="5" id="KW-1185">Reference proteome</keyword>
<evidence type="ECO:0000259" key="3">
    <source>
        <dbReference type="Pfam" id="PF05569"/>
    </source>
</evidence>
<keyword evidence="1 2" id="KW-0472">Membrane</keyword>
<feature type="transmembrane region" description="Helical" evidence="2">
    <location>
        <begin position="276"/>
        <end position="293"/>
    </location>
</feature>
<accession>A0A4V1LN21</accession>
<dbReference type="InterPro" id="IPR052173">
    <property type="entry name" value="Beta-lactam_resp_regulator"/>
</dbReference>
<evidence type="ECO:0000256" key="1">
    <source>
        <dbReference type="PROSITE-ProRule" id="PRU01360"/>
    </source>
</evidence>
<comment type="caution">
    <text evidence="4">The sequence shown here is derived from an EMBL/GenBank/DDBJ whole genome shotgun (WGS) entry which is preliminary data.</text>
</comment>
<dbReference type="PANTHER" id="PTHR34978">
    <property type="entry name" value="POSSIBLE SENSOR-TRANSDUCER PROTEIN BLAR"/>
    <property type="match status" value="1"/>
</dbReference>
<dbReference type="SUPFAM" id="SSF56935">
    <property type="entry name" value="Porins"/>
    <property type="match status" value="2"/>
</dbReference>
<name>A0A4V1LN21_9FLAO</name>
<evidence type="ECO:0000313" key="4">
    <source>
        <dbReference type="EMBL" id="RXJ50566.1"/>
    </source>
</evidence>
<keyword evidence="1" id="KW-0998">Cell outer membrane</keyword>
<dbReference type="InterPro" id="IPR037066">
    <property type="entry name" value="Plug_dom_sf"/>
</dbReference>
<reference evidence="4 5" key="1">
    <citation type="submission" date="2019-01" db="EMBL/GenBank/DDBJ databases">
        <title>Genome sequence of the Antarctic species Gelidibacter gilvus ACAM 158(T).</title>
        <authorList>
            <person name="Bowman J.P."/>
        </authorList>
    </citation>
    <scope>NUCLEOTIDE SEQUENCE [LARGE SCALE GENOMIC DNA]</scope>
    <source>
        <strain evidence="4 5">IC158</strain>
    </source>
</reference>
<feature type="transmembrane region" description="Helical" evidence="2">
    <location>
        <begin position="6"/>
        <end position="22"/>
    </location>
</feature>
<dbReference type="AlphaFoldDB" id="A0A4V1LN21"/>
<evidence type="ECO:0000256" key="2">
    <source>
        <dbReference type="SAM" id="Phobius"/>
    </source>
</evidence>
<feature type="transmembrane region" description="Helical" evidence="2">
    <location>
        <begin position="34"/>
        <end position="54"/>
    </location>
</feature>
<dbReference type="Gene3D" id="2.170.130.10">
    <property type="entry name" value="TonB-dependent receptor, plug domain"/>
    <property type="match status" value="2"/>
</dbReference>
<feature type="transmembrane region" description="Helical" evidence="2">
    <location>
        <begin position="84"/>
        <end position="102"/>
    </location>
</feature>
<dbReference type="Proteomes" id="UP000289792">
    <property type="component" value="Unassembled WGS sequence"/>
</dbReference>
<organism evidence="4 5">
    <name type="scientific">Gelidibacter gilvus</name>
    <dbReference type="NCBI Taxonomy" id="59602"/>
    <lineage>
        <taxon>Bacteria</taxon>
        <taxon>Pseudomonadati</taxon>
        <taxon>Bacteroidota</taxon>
        <taxon>Flavobacteriia</taxon>
        <taxon>Flavobacteriales</taxon>
        <taxon>Flavobacteriaceae</taxon>
        <taxon>Gelidibacter</taxon>
    </lineage>
</organism>
<dbReference type="Pfam" id="PF05569">
    <property type="entry name" value="Peptidase_M56"/>
    <property type="match status" value="1"/>
</dbReference>
<dbReference type="EMBL" id="SDDZ01000003">
    <property type="protein sequence ID" value="RXJ50566.1"/>
    <property type="molecule type" value="Genomic_DNA"/>
</dbReference>
<dbReference type="PANTHER" id="PTHR34978:SF3">
    <property type="entry name" value="SLR0241 PROTEIN"/>
    <property type="match status" value="1"/>
</dbReference>
<evidence type="ECO:0000313" key="5">
    <source>
        <dbReference type="Proteomes" id="UP000289792"/>
    </source>
</evidence>
<comment type="subcellular location">
    <subcellularLocation>
        <location evidence="1">Cell outer membrane</location>
        <topology evidence="1">Multi-pass membrane protein</topology>
    </subcellularLocation>
</comment>
<proteinExistence type="inferred from homology"/>
<sequence length="627" mass="71287">MAYLLKSSALLAIFYLCYILFLQRETFFNANRWFLIMGLVTAILFPLIVIPIYVEMPAPTSGGFSMIATTIQTTPEPFFDISSLIIWSYALGASFILGRLLIQFFSLMKLITKNDKEKLGRYTFVKTSQNISPFSFFKWIVFNPKLFNEKELELILQHEKIHASQNHSLDTVLMDLATALFWFNPFIWLYRKALKQNLEFIADHHTQKQSESNERYQKLLLKTSLPEQKLIVVNTFYNSTIRLKVFGKQITLFSAFGQVKKRIIMLQKSKSNLMNTWKYSIILPLLVIFAMTFNTETIAQTSANATETGKVDQQNILKFVVTKDTKDQQLDFIKEKLADKGANISFKNLTRNSKNEITGIKVAYNHKNTKLVHSKKLSEPIKPIEISMNPSTGRIEMGEQVSTLSQTFAIEMDEDGQAIISEATTKSKENSFRIAGNKINKDATNKDTIFIENTTEKVSYKNTIDENNKVINVKKSNSETGIFKNSETSPLVIFDGKEINNDEMEDIHPNSIAHIEVLKDNSATKVYGKKGENGVILITSKKDGFSKTKNEEIIIIIEDENQKSSSTSNNGIRPLYILDGKEISKEEMETIDSNNIESVDVLKNEASTKKYGEKGKNGVILITTKKQ</sequence>
<keyword evidence="1 2" id="KW-0812">Transmembrane</keyword>
<protein>
    <recommendedName>
        <fullName evidence="3">Peptidase M56 domain-containing protein</fullName>
    </recommendedName>
</protein>
<keyword evidence="2" id="KW-1133">Transmembrane helix</keyword>
<feature type="domain" description="Peptidase M56" evidence="3">
    <location>
        <begin position="146"/>
        <end position="229"/>
    </location>
</feature>
<dbReference type="CDD" id="cd07341">
    <property type="entry name" value="M56_BlaR1_MecR1_like"/>
    <property type="match status" value="1"/>
</dbReference>
<dbReference type="InterPro" id="IPR008756">
    <property type="entry name" value="Peptidase_M56"/>
</dbReference>
<keyword evidence="1" id="KW-0813">Transport</keyword>
<comment type="similarity">
    <text evidence="1">Belongs to the TonB-dependent receptor family.</text>
</comment>
<dbReference type="PROSITE" id="PS52016">
    <property type="entry name" value="TONB_DEPENDENT_REC_3"/>
    <property type="match status" value="1"/>
</dbReference>